<organism evidence="1 2">
    <name type="scientific">Amycolatopsis rubida</name>
    <dbReference type="NCBI Taxonomy" id="112413"/>
    <lineage>
        <taxon>Bacteria</taxon>
        <taxon>Bacillati</taxon>
        <taxon>Actinomycetota</taxon>
        <taxon>Actinomycetes</taxon>
        <taxon>Pseudonocardiales</taxon>
        <taxon>Pseudonocardiaceae</taxon>
        <taxon>Amycolatopsis</taxon>
    </lineage>
</organism>
<dbReference type="EMBL" id="FOWC01000007">
    <property type="protein sequence ID" value="SFP81244.1"/>
    <property type="molecule type" value="Genomic_DNA"/>
</dbReference>
<sequence length="244" mass="27608">MVSAAVPVFGDRNLFFAWSTYTADYRTYAKWYDEEHIPQVMDAPGMAGAQRFLIADTKPLPGVRSLDFGHLALYEMDGSPQGFRDEVKRKLISGDMVLPDYMVQPFQALFAKPVSEPFHTERFADAENLDDRHLFFAWSRHTGDDATFGKWYDEEHIPQIMSAPGMLRAQRFEVSDVKPLPGVSPVDEGHLAIYETAGDLEGFRAEVKRQLISGEMVLPDFMIPPFATMFLKPASPFFLSERGT</sequence>
<proteinExistence type="predicted"/>
<reference evidence="1 2" key="1">
    <citation type="submission" date="2016-10" db="EMBL/GenBank/DDBJ databases">
        <authorList>
            <person name="de Groot N.N."/>
        </authorList>
    </citation>
    <scope>NUCLEOTIDE SEQUENCE [LARGE SCALE GENOMIC DNA]</scope>
    <source>
        <strain evidence="1 2">DSM 44637</strain>
    </source>
</reference>
<dbReference type="RefSeq" id="WP_093574850.1">
    <property type="nucleotide sequence ID" value="NZ_FOWC01000007.1"/>
</dbReference>
<dbReference type="Proteomes" id="UP000199137">
    <property type="component" value="Unassembled WGS sequence"/>
</dbReference>
<protein>
    <recommendedName>
        <fullName evidence="3">EthD domain-containing protein</fullName>
    </recommendedName>
</protein>
<name>A0A1I5TDY7_9PSEU</name>
<evidence type="ECO:0008006" key="3">
    <source>
        <dbReference type="Google" id="ProtNLM"/>
    </source>
</evidence>
<dbReference type="STRING" id="112413.SAMN05421854_10771"/>
<accession>A0A1I5TDY7</accession>
<dbReference type="AlphaFoldDB" id="A0A1I5TDY7"/>
<dbReference type="OrthoDB" id="3481501at2"/>
<gene>
    <name evidence="1" type="ORF">SAMN05421854_10771</name>
</gene>
<evidence type="ECO:0000313" key="2">
    <source>
        <dbReference type="Proteomes" id="UP000199137"/>
    </source>
</evidence>
<evidence type="ECO:0000313" key="1">
    <source>
        <dbReference type="EMBL" id="SFP81244.1"/>
    </source>
</evidence>